<feature type="domain" description="Phosphodiester glycosidase" evidence="2">
    <location>
        <begin position="90"/>
        <end position="243"/>
    </location>
</feature>
<name>A0ABX0V3A7_9HYPH</name>
<organism evidence="3 4">
    <name type="scientific">Pseudochelatococcus lubricantis</name>
    <dbReference type="NCBI Taxonomy" id="1538102"/>
    <lineage>
        <taxon>Bacteria</taxon>
        <taxon>Pseudomonadati</taxon>
        <taxon>Pseudomonadota</taxon>
        <taxon>Alphaproteobacteria</taxon>
        <taxon>Hyphomicrobiales</taxon>
        <taxon>Chelatococcaceae</taxon>
        <taxon>Pseudochelatococcus</taxon>
    </lineage>
</organism>
<proteinExistence type="predicted"/>
<keyword evidence="4" id="KW-1185">Reference proteome</keyword>
<dbReference type="Pfam" id="PF09992">
    <property type="entry name" value="NAGPA"/>
    <property type="match status" value="1"/>
</dbReference>
<dbReference type="Proteomes" id="UP001429580">
    <property type="component" value="Unassembled WGS sequence"/>
</dbReference>
<evidence type="ECO:0000313" key="3">
    <source>
        <dbReference type="EMBL" id="NIJ59633.1"/>
    </source>
</evidence>
<evidence type="ECO:0000256" key="1">
    <source>
        <dbReference type="SAM" id="SignalP"/>
    </source>
</evidence>
<comment type="caution">
    <text evidence="3">The sequence shown here is derived from an EMBL/GenBank/DDBJ whole genome shotgun (WGS) entry which is preliminary data.</text>
</comment>
<dbReference type="InterPro" id="IPR018711">
    <property type="entry name" value="NAGPA"/>
</dbReference>
<sequence>MAVAGAAGRRLLAAVLAGVATLCCASGAASREGAQMCREVSFAGVGHTVCEIDLRRYRIDLHWDDSKGAPYGSLGALERELARQGRRGLITMNAGMFEEDLSPVGLFVSAGQVRHPANTRRGTGNFYMKPNGVFFVRGSRAGVAETQAFLKRGIRPDVATQSGPLLVTGGRIHPRFKSDGDSRKIRNGVGVRADGTVVLAISRQGISFGQFARLFRDELRCPDALYLDGSVSRLSVDGSVRAPLSYDLGGLADRRLGPIISVEPR</sequence>
<feature type="chain" id="PRO_5045302909" evidence="1">
    <location>
        <begin position="29"/>
        <end position="265"/>
    </location>
</feature>
<reference evidence="3 4" key="1">
    <citation type="submission" date="2020-03" db="EMBL/GenBank/DDBJ databases">
        <title>Genomic Encyclopedia of Type Strains, Phase IV (KMG-IV): sequencing the most valuable type-strain genomes for metagenomic binning, comparative biology and taxonomic classification.</title>
        <authorList>
            <person name="Goeker M."/>
        </authorList>
    </citation>
    <scope>NUCLEOTIDE SEQUENCE [LARGE SCALE GENOMIC DNA]</scope>
    <source>
        <strain evidence="3 4">DSM 103870</strain>
    </source>
</reference>
<keyword evidence="1" id="KW-0732">Signal</keyword>
<protein>
    <submittedName>
        <fullName evidence="3">Uncharacterized protein YigE (DUF2233 family)</fullName>
    </submittedName>
</protein>
<accession>A0ABX0V3A7</accession>
<gene>
    <name evidence="3" type="ORF">FHS82_003491</name>
</gene>
<dbReference type="RefSeq" id="WP_166955170.1">
    <property type="nucleotide sequence ID" value="NZ_JAASQI010000009.1"/>
</dbReference>
<evidence type="ECO:0000259" key="2">
    <source>
        <dbReference type="Pfam" id="PF09992"/>
    </source>
</evidence>
<evidence type="ECO:0000313" key="4">
    <source>
        <dbReference type="Proteomes" id="UP001429580"/>
    </source>
</evidence>
<feature type="signal peptide" evidence="1">
    <location>
        <begin position="1"/>
        <end position="28"/>
    </location>
</feature>
<dbReference type="EMBL" id="JAASQI010000009">
    <property type="protein sequence ID" value="NIJ59633.1"/>
    <property type="molecule type" value="Genomic_DNA"/>
</dbReference>